<dbReference type="EMBL" id="JAGFNK010000168">
    <property type="protein sequence ID" value="KAI9462538.1"/>
    <property type="molecule type" value="Genomic_DNA"/>
</dbReference>
<sequence>MPNALAKVDADHLEVWNCLNQEVVMANDDQLEQLVPPIEFSTHNDAVVRLSYRDKLGDISRNNHLLLTYSSLFDHESWNEYFRLPEMATEDGPPEESTSEGQSHERETAREAGMMEVVHIALLAC</sequence>
<organism evidence="1 2">
    <name type="scientific">Russula earlei</name>
    <dbReference type="NCBI Taxonomy" id="71964"/>
    <lineage>
        <taxon>Eukaryota</taxon>
        <taxon>Fungi</taxon>
        <taxon>Dikarya</taxon>
        <taxon>Basidiomycota</taxon>
        <taxon>Agaricomycotina</taxon>
        <taxon>Agaricomycetes</taxon>
        <taxon>Russulales</taxon>
        <taxon>Russulaceae</taxon>
        <taxon>Russula</taxon>
    </lineage>
</organism>
<evidence type="ECO:0000313" key="1">
    <source>
        <dbReference type="EMBL" id="KAI9462538.1"/>
    </source>
</evidence>
<evidence type="ECO:0000313" key="2">
    <source>
        <dbReference type="Proteomes" id="UP001207468"/>
    </source>
</evidence>
<comment type="caution">
    <text evidence="1">The sequence shown here is derived from an EMBL/GenBank/DDBJ whole genome shotgun (WGS) entry which is preliminary data.</text>
</comment>
<accession>A0ACC0U468</accession>
<gene>
    <name evidence="1" type="ORF">F5148DRAFT_1286436</name>
</gene>
<name>A0ACC0U468_9AGAM</name>
<protein>
    <submittedName>
        <fullName evidence="1">Uncharacterized protein</fullName>
    </submittedName>
</protein>
<keyword evidence="2" id="KW-1185">Reference proteome</keyword>
<dbReference type="Proteomes" id="UP001207468">
    <property type="component" value="Unassembled WGS sequence"/>
</dbReference>
<proteinExistence type="predicted"/>
<reference evidence="1" key="1">
    <citation type="submission" date="2021-03" db="EMBL/GenBank/DDBJ databases">
        <title>Evolutionary priming and transition to the ectomycorrhizal habit in an iconic lineage of mushroom-forming fungi: is preadaptation a requirement?</title>
        <authorList>
            <consortium name="DOE Joint Genome Institute"/>
            <person name="Looney B.P."/>
            <person name="Miyauchi S."/>
            <person name="Morin E."/>
            <person name="Drula E."/>
            <person name="Courty P.E."/>
            <person name="Chicoki N."/>
            <person name="Fauchery L."/>
            <person name="Kohler A."/>
            <person name="Kuo A."/>
            <person name="LaButti K."/>
            <person name="Pangilinan J."/>
            <person name="Lipzen A."/>
            <person name="Riley R."/>
            <person name="Andreopoulos W."/>
            <person name="He G."/>
            <person name="Johnson J."/>
            <person name="Barry K.W."/>
            <person name="Grigoriev I.V."/>
            <person name="Nagy L."/>
            <person name="Hibbett D."/>
            <person name="Henrissat B."/>
            <person name="Matheny P.B."/>
            <person name="Labbe J."/>
            <person name="Martin A.F."/>
        </authorList>
    </citation>
    <scope>NUCLEOTIDE SEQUENCE</scope>
    <source>
        <strain evidence="1">BPL698</strain>
    </source>
</reference>